<dbReference type="InterPro" id="IPR027417">
    <property type="entry name" value="P-loop_NTPase"/>
</dbReference>
<sequence>MLTIAKLGRWSVSYYVDTAREATAAARDDRARNGGLGEYYSESETRLPTWLVVGEDAQRAAELVGLTRVEALGGDADLDVVTRWLDDGVAPCGEVGRAFREGSVHGFDLTFCAPKSMSLLRALGDDVTDKAVADAHAYAIGEAMKYLAAHAGYTRTHNPHTGRKDLVRLPGIVAAAFQHETSRAGDPHLHTHVIVPNRQARADGRLVSLDGTSLFHEARAAGMIYQASLRSHLINSIALEWGPIDPDTGMAEVAGVDRATIKAFSQRSSQLEDWARGNLVLADEEPTAAQLGVAQKATRPRKPESLSRAQLRAGWAADPRGFGIDAEAQRQAREMRRAAAGVDVREVARQAVAGIHTAATFTRADLIEAIAARLPVGAAATAGVSPRELVETLADEVLIAVTAERAPHQREGSVRYTAAELLAEERAIIDLTPARSQRAVIPIRRDDTAALSPDQRAAITNIATSPWLIQPLSAPAGAGKTHSLKALRAAMRRTGGDVLVLAPTHRAVDQAMSEDAGGAGMTIAAALERHRRGTLQLTAAPTLVVVDEAGMVGTQQLRELLTATTEAGVKIVPVGDARQLEPVKARAGTFEQLCTDLPWAQHLSEVWRMRDPDERSASLAVRHGGAAAVRRAVGWYRRSGRLNVGDEVTMADDALAAWRADLDAGRDALLIADRWEVADPLNERIHRDRIDPDAPTVAAARQHRIAAGDLIVTRDSDPTIAIRPARAGQPDPAPVRNGNRWEVLDEVDPDNNRLAARRIGDDAIAVFSGEYLRKHVHLGYVLTVHVAQGATADTTHALLGVASRLANRRTAYVAMTRGRHTNNVYLYEQPTGERDHEHAPTTTDIDTHTRVRGTTAQAAAALRTILGRDRDSATIAETAAAAAEHTQLPAEVTDHLDHHRRVVTDLRRAHRHDRGRTADNRHRAAKQTADRALADILAVAGRHGGDPLPAGPLAVPYAHAVTTAHSRNREDLDQLITDTHTAAKARDRAVVVVSPTPEPPYTERGWMVVPYNPKRLTTTPMPRDAVLIIDNAAAARPTDLARIAQHAAAHHARLLLVDDDQPGPSRRLLDGLNLPWAAHHHDIDPAARAAALTIADPELAADIDRHRATHQRGWHQLTRIRDVTERHRDRGRDLDNDYGLDI</sequence>
<dbReference type="SUPFAM" id="SSF55464">
    <property type="entry name" value="Origin of replication-binding domain, RBD-like"/>
    <property type="match status" value="1"/>
</dbReference>
<dbReference type="EMBL" id="LZLS01000061">
    <property type="protein sequence ID" value="OBK29063.1"/>
    <property type="molecule type" value="Genomic_DNA"/>
</dbReference>
<organism evidence="2 3">
    <name type="scientific">Mycobacterium asiaticum</name>
    <dbReference type="NCBI Taxonomy" id="1790"/>
    <lineage>
        <taxon>Bacteria</taxon>
        <taxon>Bacillati</taxon>
        <taxon>Actinomycetota</taxon>
        <taxon>Actinomycetes</taxon>
        <taxon>Mycobacteriales</taxon>
        <taxon>Mycobacteriaceae</taxon>
        <taxon>Mycobacterium</taxon>
    </lineage>
</organism>
<dbReference type="NCBIfam" id="NF041492">
    <property type="entry name" value="MobF"/>
    <property type="match status" value="1"/>
</dbReference>
<dbReference type="Pfam" id="PF08751">
    <property type="entry name" value="TrwC"/>
    <property type="match status" value="1"/>
</dbReference>
<dbReference type="InterPro" id="IPR014862">
    <property type="entry name" value="TrwC"/>
</dbReference>
<accession>A0A1A3P479</accession>
<dbReference type="CDD" id="cd18809">
    <property type="entry name" value="SF1_C_RecD"/>
    <property type="match status" value="1"/>
</dbReference>
<gene>
    <name evidence="2" type="ORF">A5634_18875</name>
</gene>
<dbReference type="Gene3D" id="3.40.50.300">
    <property type="entry name" value="P-loop containing nucleotide triphosphate hydrolases"/>
    <property type="match status" value="2"/>
</dbReference>
<feature type="domain" description="TrwC relaxase" evidence="1">
    <location>
        <begin position="23"/>
        <end position="317"/>
    </location>
</feature>
<dbReference type="Proteomes" id="UP000093928">
    <property type="component" value="Unassembled WGS sequence"/>
</dbReference>
<evidence type="ECO:0000313" key="2">
    <source>
        <dbReference type="EMBL" id="OBK29063.1"/>
    </source>
</evidence>
<evidence type="ECO:0000313" key="3">
    <source>
        <dbReference type="Proteomes" id="UP000093928"/>
    </source>
</evidence>
<name>A0A1A3P479_MYCAS</name>
<evidence type="ECO:0000259" key="1">
    <source>
        <dbReference type="Pfam" id="PF08751"/>
    </source>
</evidence>
<dbReference type="RefSeq" id="WP_044543337.1">
    <property type="nucleotide sequence ID" value="NZ_LZLS01000061.1"/>
</dbReference>
<reference evidence="2 3" key="1">
    <citation type="submission" date="2016-06" db="EMBL/GenBank/DDBJ databases">
        <authorList>
            <person name="Kjaerup R.B."/>
            <person name="Dalgaard T.S."/>
            <person name="Juul-Madsen H.R."/>
        </authorList>
    </citation>
    <scope>NUCLEOTIDE SEQUENCE [LARGE SCALE GENOMIC DNA]</scope>
    <source>
        <strain evidence="2 3">1165133.8</strain>
    </source>
</reference>
<proteinExistence type="predicted"/>
<comment type="caution">
    <text evidence="2">The sequence shown here is derived from an EMBL/GenBank/DDBJ whole genome shotgun (WGS) entry which is preliminary data.</text>
</comment>
<protein>
    <submittedName>
        <fullName evidence="2">AAA family ATPase</fullName>
    </submittedName>
</protein>
<dbReference type="OrthoDB" id="4524286at2"/>
<dbReference type="Pfam" id="PF13604">
    <property type="entry name" value="AAA_30"/>
    <property type="match status" value="1"/>
</dbReference>
<dbReference type="SUPFAM" id="SSF52540">
    <property type="entry name" value="P-loop containing nucleoside triphosphate hydrolases"/>
    <property type="match status" value="1"/>
</dbReference>
<dbReference type="AlphaFoldDB" id="A0A1A3P479"/>